<feature type="compositionally biased region" description="Low complexity" evidence="1">
    <location>
        <begin position="52"/>
        <end position="74"/>
    </location>
</feature>
<evidence type="ECO:0000313" key="2">
    <source>
        <dbReference type="EMBL" id="EYC06021.1"/>
    </source>
</evidence>
<comment type="caution">
    <text evidence="2">The sequence shown here is derived from an EMBL/GenBank/DDBJ whole genome shotgun (WGS) entry which is preliminary data.</text>
</comment>
<proteinExistence type="predicted"/>
<organism evidence="2 3">
    <name type="scientific">Ancylostoma ceylanicum</name>
    <dbReference type="NCBI Taxonomy" id="53326"/>
    <lineage>
        <taxon>Eukaryota</taxon>
        <taxon>Metazoa</taxon>
        <taxon>Ecdysozoa</taxon>
        <taxon>Nematoda</taxon>
        <taxon>Chromadorea</taxon>
        <taxon>Rhabditida</taxon>
        <taxon>Rhabditina</taxon>
        <taxon>Rhabditomorpha</taxon>
        <taxon>Strongyloidea</taxon>
        <taxon>Ancylostomatidae</taxon>
        <taxon>Ancylostomatinae</taxon>
        <taxon>Ancylostoma</taxon>
    </lineage>
</organism>
<dbReference type="EMBL" id="JARK01001414">
    <property type="protein sequence ID" value="EYC06021.1"/>
    <property type="molecule type" value="Genomic_DNA"/>
</dbReference>
<evidence type="ECO:0000313" key="3">
    <source>
        <dbReference type="Proteomes" id="UP000024635"/>
    </source>
</evidence>
<protein>
    <submittedName>
        <fullName evidence="2">Uncharacterized protein</fullName>
    </submittedName>
</protein>
<feature type="region of interest" description="Disordered" evidence="1">
    <location>
        <begin position="1"/>
        <end position="74"/>
    </location>
</feature>
<feature type="compositionally biased region" description="Pro residues" evidence="1">
    <location>
        <begin position="210"/>
        <end position="220"/>
    </location>
</feature>
<name>A0A016TTE5_9BILA</name>
<sequence length="252" mass="27685">MGAEQSLEKGLQQRPGAQQPSSNMSAVSTTPPVSSTRTAQEMILTSKTQSIPSGSTTTTTPPTESTTTTTTPSTAITVDEVLYPFREKVKHLPPEERKVKYEEEIRRLFEHPVDSHAKRLAPEKIQVEKANVQNVPNTSISWNPMQTTYDIGKGALSQRSFKRCNRSKADPWRRYGALRKLHEIGGTGCTPPNQAGAKIQQKFYSIAPGSHPPPPPPNPPITTIDEYGSSETLLAPRKRRSKTQVGEKSGGR</sequence>
<dbReference type="Proteomes" id="UP000024635">
    <property type="component" value="Unassembled WGS sequence"/>
</dbReference>
<feature type="compositionally biased region" description="Polar residues" evidence="1">
    <location>
        <begin position="15"/>
        <end position="24"/>
    </location>
</feature>
<keyword evidence="3" id="KW-1185">Reference proteome</keyword>
<feature type="compositionally biased region" description="Low complexity" evidence="1">
    <location>
        <begin position="25"/>
        <end position="39"/>
    </location>
</feature>
<dbReference type="AlphaFoldDB" id="A0A016TTE5"/>
<reference evidence="3" key="1">
    <citation type="journal article" date="2015" name="Nat. Genet.">
        <title>The genome and transcriptome of the zoonotic hookworm Ancylostoma ceylanicum identify infection-specific gene families.</title>
        <authorList>
            <person name="Schwarz E.M."/>
            <person name="Hu Y."/>
            <person name="Antoshechkin I."/>
            <person name="Miller M.M."/>
            <person name="Sternberg P.W."/>
            <person name="Aroian R.V."/>
        </authorList>
    </citation>
    <scope>NUCLEOTIDE SEQUENCE</scope>
    <source>
        <strain evidence="3">HY135</strain>
    </source>
</reference>
<accession>A0A016TTE5</accession>
<gene>
    <name evidence="2" type="primary">Acey_s0078.g1151</name>
    <name evidence="2" type="ORF">Y032_0078g1151</name>
</gene>
<dbReference type="OrthoDB" id="5832592at2759"/>
<evidence type="ECO:0000256" key="1">
    <source>
        <dbReference type="SAM" id="MobiDB-lite"/>
    </source>
</evidence>
<feature type="region of interest" description="Disordered" evidence="1">
    <location>
        <begin position="205"/>
        <end position="252"/>
    </location>
</feature>